<accession>A0ABU1ALJ0</accession>
<sequence length="438" mass="48314">MQSDDDLPTTLSKWPFILCDVLLVATALAIAILGDWRLTNWQVGACVISVALGCGLFVLPYIVEYQVRVREESDDRSADLRIMRRHLIAAEAQLDASDARIESLSVAVQNLTLAQAEYTGEREAAAEKFASMQSEHAQQSTRMQALAQLLDSFKQELKLLTEQVTQFGDLQAQQATALDDLLKKVTTLQTSQQSPIEPVAIEKLQTELSELAVRVEAVAVSVEEQKADLAESESSATKKVRASRRRRNPEPRLLQRAIEQKQDASSEAVSRIIEAKSRPSPTKLDEDAPPQELQQTVLDGAVAAQSDPVVIPELSLSESNLTEATGERLEVEPTLFSESSVVEATPVHQRTKKTDTSVIASVFIGIGNKPYIRGSGAGLSWEVGIAMEFEEIGKWRWLTSVDFQEPIDIQIFRNDEDPDTCGQFSLQPGQVLELSPIF</sequence>
<keyword evidence="4" id="KW-1185">Reference proteome</keyword>
<reference evidence="3 4" key="1">
    <citation type="submission" date="2023-04" db="EMBL/GenBank/DDBJ databases">
        <title>A novel bacteria isolated from coastal sediment.</title>
        <authorList>
            <person name="Liu X.-J."/>
            <person name="Du Z.-J."/>
        </authorList>
    </citation>
    <scope>NUCLEOTIDE SEQUENCE [LARGE SCALE GENOMIC DNA]</scope>
    <source>
        <strain evidence="3 4">SDUM461004</strain>
    </source>
</reference>
<keyword evidence="2" id="KW-0472">Membrane</keyword>
<dbReference type="EMBL" id="JARXIC010000013">
    <property type="protein sequence ID" value="MDQ8194631.1"/>
    <property type="molecule type" value="Genomic_DNA"/>
</dbReference>
<feature type="compositionally biased region" description="Basic residues" evidence="1">
    <location>
        <begin position="238"/>
        <end position="247"/>
    </location>
</feature>
<evidence type="ECO:0000256" key="2">
    <source>
        <dbReference type="SAM" id="Phobius"/>
    </source>
</evidence>
<dbReference type="RefSeq" id="WP_308985098.1">
    <property type="nucleotide sequence ID" value="NZ_JARXIC010000013.1"/>
</dbReference>
<proteinExistence type="predicted"/>
<name>A0ABU1ALJ0_9BACT</name>
<feature type="region of interest" description="Disordered" evidence="1">
    <location>
        <begin position="225"/>
        <end position="289"/>
    </location>
</feature>
<comment type="caution">
    <text evidence="3">The sequence shown here is derived from an EMBL/GenBank/DDBJ whole genome shotgun (WGS) entry which is preliminary data.</text>
</comment>
<gene>
    <name evidence="3" type="ORF">QEH59_09350</name>
</gene>
<evidence type="ECO:0008006" key="5">
    <source>
        <dbReference type="Google" id="ProtNLM"/>
    </source>
</evidence>
<organism evidence="3 4">
    <name type="scientific">Thalassobacterium sedimentorum</name>
    <dbReference type="NCBI Taxonomy" id="3041258"/>
    <lineage>
        <taxon>Bacteria</taxon>
        <taxon>Pseudomonadati</taxon>
        <taxon>Verrucomicrobiota</taxon>
        <taxon>Opitutia</taxon>
        <taxon>Puniceicoccales</taxon>
        <taxon>Coraliomargaritaceae</taxon>
        <taxon>Thalassobacterium</taxon>
    </lineage>
</organism>
<evidence type="ECO:0000313" key="4">
    <source>
        <dbReference type="Proteomes" id="UP001243717"/>
    </source>
</evidence>
<evidence type="ECO:0000256" key="1">
    <source>
        <dbReference type="SAM" id="MobiDB-lite"/>
    </source>
</evidence>
<protein>
    <recommendedName>
        <fullName evidence="5">Chromosome partition protein Smc</fullName>
    </recommendedName>
</protein>
<dbReference type="Proteomes" id="UP001243717">
    <property type="component" value="Unassembled WGS sequence"/>
</dbReference>
<feature type="transmembrane region" description="Helical" evidence="2">
    <location>
        <begin position="14"/>
        <end position="34"/>
    </location>
</feature>
<keyword evidence="2" id="KW-0812">Transmembrane</keyword>
<feature type="transmembrane region" description="Helical" evidence="2">
    <location>
        <begin position="41"/>
        <end position="63"/>
    </location>
</feature>
<keyword evidence="2" id="KW-1133">Transmembrane helix</keyword>
<evidence type="ECO:0000313" key="3">
    <source>
        <dbReference type="EMBL" id="MDQ8194631.1"/>
    </source>
</evidence>